<dbReference type="Proteomes" id="UP000602381">
    <property type="component" value="Unassembled WGS sequence"/>
</dbReference>
<feature type="region of interest" description="Disordered" evidence="1">
    <location>
        <begin position="1"/>
        <end position="21"/>
    </location>
</feature>
<reference evidence="3" key="1">
    <citation type="journal article" date="2019" name="Int. J. Syst. Evol. Microbiol.">
        <title>The Global Catalogue of Microorganisms (GCM) 10K type strain sequencing project: providing services to taxonomists for standard genome sequencing and annotation.</title>
        <authorList>
            <consortium name="The Broad Institute Genomics Platform"/>
            <consortium name="The Broad Institute Genome Sequencing Center for Infectious Disease"/>
            <person name="Wu L."/>
            <person name="Ma J."/>
        </authorList>
    </citation>
    <scope>NUCLEOTIDE SEQUENCE [LARGE SCALE GENOMIC DNA]</scope>
    <source>
        <strain evidence="3">JCM 17843</strain>
    </source>
</reference>
<comment type="caution">
    <text evidence="2">The sequence shown here is derived from an EMBL/GenBank/DDBJ whole genome shotgun (WGS) entry which is preliminary data.</text>
</comment>
<accession>A0ABQ2L9C9</accession>
<protein>
    <submittedName>
        <fullName evidence="2">Uncharacterized protein</fullName>
    </submittedName>
</protein>
<evidence type="ECO:0000256" key="1">
    <source>
        <dbReference type="SAM" id="MobiDB-lite"/>
    </source>
</evidence>
<evidence type="ECO:0000313" key="3">
    <source>
        <dbReference type="Proteomes" id="UP000602381"/>
    </source>
</evidence>
<dbReference type="EMBL" id="BMOV01000002">
    <property type="protein sequence ID" value="GGO07507.1"/>
    <property type="molecule type" value="Genomic_DNA"/>
</dbReference>
<evidence type="ECO:0000313" key="2">
    <source>
        <dbReference type="EMBL" id="GGO07507.1"/>
    </source>
</evidence>
<sequence length="95" mass="10583">MPRINNMVWQRKRPNDDGIKAQGKGVKLWMPRNKGQSGPMKALALVMRNGPHAQGQILPCFYFDKNKAIAAPCNQIKLPHRSAIAPGKDAVAFYL</sequence>
<organism evidence="2 3">
    <name type="scientific">Iodidimonas muriae</name>
    <dbReference type="NCBI Taxonomy" id="261467"/>
    <lineage>
        <taxon>Bacteria</taxon>
        <taxon>Pseudomonadati</taxon>
        <taxon>Pseudomonadota</taxon>
        <taxon>Alphaproteobacteria</taxon>
        <taxon>Iodidimonadales</taxon>
        <taxon>Iodidimonadaceae</taxon>
        <taxon>Iodidimonas</taxon>
    </lineage>
</organism>
<gene>
    <name evidence="2" type="ORF">GCM10007972_06960</name>
</gene>
<proteinExistence type="predicted"/>
<name>A0ABQ2L9C9_9PROT</name>
<keyword evidence="3" id="KW-1185">Reference proteome</keyword>